<dbReference type="EC" id="2.1.1.21" evidence="1"/>
<organism evidence="1">
    <name type="scientific">Ophidiomyces ophidiicola</name>
    <dbReference type="NCBI Taxonomy" id="1387563"/>
    <lineage>
        <taxon>Eukaryota</taxon>
        <taxon>Fungi</taxon>
        <taxon>Dikarya</taxon>
        <taxon>Ascomycota</taxon>
        <taxon>Pezizomycotina</taxon>
        <taxon>Eurotiomycetes</taxon>
        <taxon>Eurotiomycetidae</taxon>
        <taxon>Onygenales</taxon>
        <taxon>Onygenaceae</taxon>
        <taxon>Ophidiomyces</taxon>
    </lineage>
</organism>
<comment type="caution">
    <text evidence="1">The sequence shown here is derived from an EMBL/GenBank/DDBJ whole genome shotgun (WGS) entry which is preliminary data.</text>
</comment>
<dbReference type="EMBL" id="JALBCA010000054">
    <property type="protein sequence ID" value="KAI2385805.1"/>
    <property type="molecule type" value="Genomic_DNA"/>
</dbReference>
<keyword evidence="1" id="KW-0808">Transferase</keyword>
<keyword evidence="1" id="KW-0489">Methyltransferase</keyword>
<accession>A0ACB8UY55</accession>
<protein>
    <submittedName>
        <fullName evidence="1">RNA methyltransferase tRNA(M5U54)methyltransferase</fullName>
        <ecNumber evidence="1">2.1.1.21</ecNumber>
    </submittedName>
</protein>
<proteinExistence type="predicted"/>
<sequence>MASDNSTFGTLSSSPQAGQIILYEDREYETVKEGLAYILVPRVSTSPPENEPKNKPTEDKNRPAVFYNPIQQFNRDLSVLAIRAYGEHAVATKLEHRERVVRRWDQSKCKGKKRKREAVGRDNTAASSGQLNKKQYINEAPEVSISEEASVVAKPDTSERFEEGKREWRPPFKILDALSATGLRALRYAKELPFVTQVIANDLSAAAINSMKANIQHNSVEKIVQPNKGDACAYMYSVLGPQKMDENGSFFGKFDVVDLDPYGTAAPFMDAAVQAVADGGMLCVTCTDAGVFAAVGYPEKAFALYGGIPIKGVHCHEGGIRLILHALAMSAAKYGIAIEPLLSLSIDFYARLFVRVHKSPSATKFTASKSMMVYGCDSGCGAWTTQRLAQSRKREGKNGAYFYTHRLSQAPSAAPHCEHCGFKTHIAGPMWGGPLHNPHFIQRILDLLAGADRDTYPTFGRIEGMLTTALEEDLTLESSRDPTPESDSVSVKNNNYVNGKDSLLIPRVDPDKLEPYPFFFMTSALSKVLHTQTMPENSFRGALRHLGYKSTRSHAKPGSIRTDAPWSVVWEIMREWVRQKSPVKAGAITEGSAGFGIMGRGGRENPDADGAGAGLRSLKLDILGAVDSGRNLADLTMKIEAALYRASAKRPAESNAAEKSPADCNLTPRNKSEESSLSKQPALSNLDIVFDEALGKKAIDAQRRKRLIRYQINPRPNWGPQARAPVINTKKD</sequence>
<reference evidence="1" key="1">
    <citation type="journal article" date="2022" name="bioRxiv">
        <title>Population genetic analysis of Ophidiomyces ophidiicola, the causative agent of snake fungal disease, indicates recent introductions to the USA.</title>
        <authorList>
            <person name="Ladner J.T."/>
            <person name="Palmer J.M."/>
            <person name="Ettinger C.L."/>
            <person name="Stajich J.E."/>
            <person name="Farrell T.M."/>
            <person name="Glorioso B.M."/>
            <person name="Lawson B."/>
            <person name="Price S.J."/>
            <person name="Stengle A.G."/>
            <person name="Grear D.A."/>
            <person name="Lorch J.M."/>
        </authorList>
    </citation>
    <scope>NUCLEOTIDE SEQUENCE</scope>
    <source>
        <strain evidence="1">NWHC 24266-5</strain>
    </source>
</reference>
<evidence type="ECO:0000313" key="1">
    <source>
        <dbReference type="EMBL" id="KAI2385805.1"/>
    </source>
</evidence>
<name>A0ACB8UY55_9EURO</name>
<gene>
    <name evidence="1" type="primary">TRM1</name>
    <name evidence="1" type="ORF">LOY88_003894</name>
</gene>